<name>A0A517VP59_9PLAN</name>
<sequence length="91" mass="10538">MFCNLFSKKKVKAPVEFGILEDSTVSNFERIELTEGPVVLIWPKDLSSESLGQMFSWLAFMESHQELKRYHKLNKDKPGEARLATYKRTVS</sequence>
<dbReference type="EMBL" id="CP037920">
    <property type="protein sequence ID" value="QDT94806.1"/>
    <property type="molecule type" value="Genomic_DNA"/>
</dbReference>
<dbReference type="AlphaFoldDB" id="A0A517VP59"/>
<dbReference type="KEGG" id="gaw:V144x_02380"/>
<dbReference type="RefSeq" id="WP_144980137.1">
    <property type="nucleotide sequence ID" value="NZ_CP037920.1"/>
</dbReference>
<gene>
    <name evidence="1" type="ORF">V144x_02380</name>
</gene>
<organism evidence="1 2">
    <name type="scientific">Gimesia aquarii</name>
    <dbReference type="NCBI Taxonomy" id="2527964"/>
    <lineage>
        <taxon>Bacteria</taxon>
        <taxon>Pseudomonadati</taxon>
        <taxon>Planctomycetota</taxon>
        <taxon>Planctomycetia</taxon>
        <taxon>Planctomycetales</taxon>
        <taxon>Planctomycetaceae</taxon>
        <taxon>Gimesia</taxon>
    </lineage>
</organism>
<evidence type="ECO:0000313" key="2">
    <source>
        <dbReference type="Proteomes" id="UP000318704"/>
    </source>
</evidence>
<evidence type="ECO:0000313" key="1">
    <source>
        <dbReference type="EMBL" id="QDT94806.1"/>
    </source>
</evidence>
<accession>A0A517VP59</accession>
<protein>
    <submittedName>
        <fullName evidence="1">Uncharacterized protein</fullName>
    </submittedName>
</protein>
<reference evidence="1 2" key="1">
    <citation type="submission" date="2019-03" db="EMBL/GenBank/DDBJ databases">
        <title>Deep-cultivation of Planctomycetes and their phenomic and genomic characterization uncovers novel biology.</title>
        <authorList>
            <person name="Wiegand S."/>
            <person name="Jogler M."/>
            <person name="Boedeker C."/>
            <person name="Pinto D."/>
            <person name="Vollmers J."/>
            <person name="Rivas-Marin E."/>
            <person name="Kohn T."/>
            <person name="Peeters S.H."/>
            <person name="Heuer A."/>
            <person name="Rast P."/>
            <person name="Oberbeckmann S."/>
            <person name="Bunk B."/>
            <person name="Jeske O."/>
            <person name="Meyerdierks A."/>
            <person name="Storesund J.E."/>
            <person name="Kallscheuer N."/>
            <person name="Luecker S."/>
            <person name="Lage O.M."/>
            <person name="Pohl T."/>
            <person name="Merkel B.J."/>
            <person name="Hornburger P."/>
            <person name="Mueller R.-W."/>
            <person name="Bruemmer F."/>
            <person name="Labrenz M."/>
            <person name="Spormann A.M."/>
            <person name="Op den Camp H."/>
            <person name="Overmann J."/>
            <person name="Amann R."/>
            <person name="Jetten M.S.M."/>
            <person name="Mascher T."/>
            <person name="Medema M.H."/>
            <person name="Devos D.P."/>
            <person name="Kaster A.-K."/>
            <person name="Ovreas L."/>
            <person name="Rohde M."/>
            <person name="Galperin M.Y."/>
            <person name="Jogler C."/>
        </authorList>
    </citation>
    <scope>NUCLEOTIDE SEQUENCE [LARGE SCALE GENOMIC DNA]</scope>
    <source>
        <strain evidence="1 2">V144</strain>
    </source>
</reference>
<dbReference type="Proteomes" id="UP000318704">
    <property type="component" value="Chromosome"/>
</dbReference>
<proteinExistence type="predicted"/>